<evidence type="ECO:0000313" key="2">
    <source>
        <dbReference type="Proteomes" id="UP000436694"/>
    </source>
</evidence>
<sequence>MTVKLQIVGLVRFSVLSPTFYTQRFDTLEQTAAYLYAPERMELRFRLFETLCLPSLVEQSDSAFDLVVLTSREMPTPYLHRLRKLLEPHPHIHMHPLLPAAHFRLIRRGYGAVSDEGFSHRAQFRLDDDDCVDLRFIERLRKTALGLIPLQADDAPFAICGNRGFYACKTETGVEVYDTCEHAPLSTGTALVGPVGASLNPHRYNHRRFAQHYNTYSDISVPSFVRTIHGDNKSDTTHMGMARRWSEDQIETALRQHFGLTQTYLREALL</sequence>
<keyword evidence="2" id="KW-1185">Reference proteome</keyword>
<organism evidence="1 2">
    <name type="scientific">Tritonibacter aquimaris</name>
    <dbReference type="NCBI Taxonomy" id="2663379"/>
    <lineage>
        <taxon>Bacteria</taxon>
        <taxon>Pseudomonadati</taxon>
        <taxon>Pseudomonadota</taxon>
        <taxon>Alphaproteobacteria</taxon>
        <taxon>Rhodobacterales</taxon>
        <taxon>Paracoccaceae</taxon>
        <taxon>Tritonibacter</taxon>
    </lineage>
</organism>
<dbReference type="RefSeq" id="WP_153549308.1">
    <property type="nucleotide sequence ID" value="NZ_WIXK01000016.1"/>
</dbReference>
<evidence type="ECO:0000313" key="1">
    <source>
        <dbReference type="EMBL" id="MQY44416.1"/>
    </source>
</evidence>
<dbReference type="InterPro" id="IPR021466">
    <property type="entry name" value="Put_rhamnosyl_transferase"/>
</dbReference>
<name>A0A844B4W8_9RHOB</name>
<comment type="caution">
    <text evidence="1">The sequence shown here is derived from an EMBL/GenBank/DDBJ whole genome shotgun (WGS) entry which is preliminary data.</text>
</comment>
<protein>
    <recommendedName>
        <fullName evidence="3">Rhamnosyl transferase</fullName>
    </recommendedName>
</protein>
<accession>A0A844B4W8</accession>
<evidence type="ECO:0008006" key="3">
    <source>
        <dbReference type="Google" id="ProtNLM"/>
    </source>
</evidence>
<dbReference type="Pfam" id="PF11316">
    <property type="entry name" value="Rhamno_transf"/>
    <property type="match status" value="1"/>
</dbReference>
<gene>
    <name evidence="1" type="ORF">GG681_17370</name>
</gene>
<dbReference type="AlphaFoldDB" id="A0A844B4W8"/>
<dbReference type="Proteomes" id="UP000436694">
    <property type="component" value="Unassembled WGS sequence"/>
</dbReference>
<dbReference type="EMBL" id="WIXK01000016">
    <property type="protein sequence ID" value="MQY44416.1"/>
    <property type="molecule type" value="Genomic_DNA"/>
</dbReference>
<reference evidence="1 2" key="1">
    <citation type="submission" date="2019-10" db="EMBL/GenBank/DDBJ databases">
        <title>Epibacterium sp. nov., isolated from seawater.</title>
        <authorList>
            <person name="Zhang X."/>
            <person name="Li N."/>
        </authorList>
    </citation>
    <scope>NUCLEOTIDE SEQUENCE [LARGE SCALE GENOMIC DNA]</scope>
    <source>
        <strain evidence="1 2">SM1969</strain>
    </source>
</reference>
<proteinExistence type="predicted"/>